<proteinExistence type="predicted"/>
<evidence type="ECO:0000313" key="1">
    <source>
        <dbReference type="EMBL" id="KAF6199166.1"/>
    </source>
</evidence>
<comment type="caution">
    <text evidence="1">The sequence shown here is derived from an EMBL/GenBank/DDBJ whole genome shotgun (WGS) entry which is preliminary data.</text>
</comment>
<dbReference type="EMBL" id="WIXP02000015">
    <property type="protein sequence ID" value="KAF6199166.1"/>
    <property type="molecule type" value="Genomic_DNA"/>
</dbReference>
<organism evidence="1 2">
    <name type="scientific">Apolygus lucorum</name>
    <name type="common">Small green plant bug</name>
    <name type="synonym">Lygocoris lucorum</name>
    <dbReference type="NCBI Taxonomy" id="248454"/>
    <lineage>
        <taxon>Eukaryota</taxon>
        <taxon>Metazoa</taxon>
        <taxon>Ecdysozoa</taxon>
        <taxon>Arthropoda</taxon>
        <taxon>Hexapoda</taxon>
        <taxon>Insecta</taxon>
        <taxon>Pterygota</taxon>
        <taxon>Neoptera</taxon>
        <taxon>Paraneoptera</taxon>
        <taxon>Hemiptera</taxon>
        <taxon>Heteroptera</taxon>
        <taxon>Panheteroptera</taxon>
        <taxon>Cimicomorpha</taxon>
        <taxon>Miridae</taxon>
        <taxon>Mirini</taxon>
        <taxon>Apolygus</taxon>
    </lineage>
</organism>
<sequence>MGTFGGVDAQALLNGVGEIIKDYASGGQITVDSIIKAVSKIRVAPNPVDLSKIKVVRTDTNRVHITPNTKLSNYYENWGHRPPDFPRKIQYQLPIPLKNTAGLFLMKISTGFAEMRKIHCTDCFW</sequence>
<gene>
    <name evidence="1" type="ORF">GE061_007191</name>
</gene>
<dbReference type="AlphaFoldDB" id="A0A8S9WTM3"/>
<evidence type="ECO:0000313" key="2">
    <source>
        <dbReference type="Proteomes" id="UP000466442"/>
    </source>
</evidence>
<protein>
    <submittedName>
        <fullName evidence="1">Uncharacterized protein</fullName>
    </submittedName>
</protein>
<keyword evidence="2" id="KW-1185">Reference proteome</keyword>
<dbReference type="Proteomes" id="UP000466442">
    <property type="component" value="Unassembled WGS sequence"/>
</dbReference>
<reference evidence="1" key="1">
    <citation type="journal article" date="2021" name="Mol. Ecol. Resour.">
        <title>Apolygus lucorum genome provides insights into omnivorousness and mesophyll feeding.</title>
        <authorList>
            <person name="Liu Y."/>
            <person name="Liu H."/>
            <person name="Wang H."/>
            <person name="Huang T."/>
            <person name="Liu B."/>
            <person name="Yang B."/>
            <person name="Yin L."/>
            <person name="Li B."/>
            <person name="Zhang Y."/>
            <person name="Zhang S."/>
            <person name="Jiang F."/>
            <person name="Zhang X."/>
            <person name="Ren Y."/>
            <person name="Wang B."/>
            <person name="Wang S."/>
            <person name="Lu Y."/>
            <person name="Wu K."/>
            <person name="Fan W."/>
            <person name="Wang G."/>
        </authorList>
    </citation>
    <scope>NUCLEOTIDE SEQUENCE</scope>
    <source>
        <strain evidence="1">12Hb</strain>
    </source>
</reference>
<name>A0A8S9WTM3_APOLU</name>
<accession>A0A8S9WTM3</accession>